<dbReference type="Proteomes" id="UP000054383">
    <property type="component" value="Unassembled WGS sequence"/>
</dbReference>
<feature type="compositionally biased region" description="Low complexity" evidence="1">
    <location>
        <begin position="92"/>
        <end position="104"/>
    </location>
</feature>
<gene>
    <name evidence="2" type="ORF">PISL3812_03363</name>
</gene>
<organism evidence="2 3">
    <name type="scientific">Talaromyces islandicus</name>
    <name type="common">Penicillium islandicum</name>
    <dbReference type="NCBI Taxonomy" id="28573"/>
    <lineage>
        <taxon>Eukaryota</taxon>
        <taxon>Fungi</taxon>
        <taxon>Dikarya</taxon>
        <taxon>Ascomycota</taxon>
        <taxon>Pezizomycotina</taxon>
        <taxon>Eurotiomycetes</taxon>
        <taxon>Eurotiomycetidae</taxon>
        <taxon>Eurotiales</taxon>
        <taxon>Trichocomaceae</taxon>
        <taxon>Talaromyces</taxon>
        <taxon>Talaromyces sect. Islandici</taxon>
    </lineage>
</organism>
<feature type="compositionally biased region" description="Low complexity" evidence="1">
    <location>
        <begin position="1"/>
        <end position="16"/>
    </location>
</feature>
<evidence type="ECO:0000313" key="2">
    <source>
        <dbReference type="EMBL" id="CRG86358.1"/>
    </source>
</evidence>
<dbReference type="OrthoDB" id="4227574at2759"/>
<feature type="compositionally biased region" description="Polar residues" evidence="1">
    <location>
        <begin position="43"/>
        <end position="55"/>
    </location>
</feature>
<feature type="compositionally biased region" description="Polar residues" evidence="1">
    <location>
        <begin position="78"/>
        <end position="91"/>
    </location>
</feature>
<evidence type="ECO:0000256" key="1">
    <source>
        <dbReference type="SAM" id="MobiDB-lite"/>
    </source>
</evidence>
<feature type="region of interest" description="Disordered" evidence="1">
    <location>
        <begin position="1"/>
        <end position="263"/>
    </location>
</feature>
<sequence length="263" mass="27689">MSFNDNSNNFGGNSQSTGASNLRDNYSDMKDRYAGSGFDNDRGFQSNAGIGSANSGFDRINDPSTGSSFNNTGSSTNEQSGRSYGNTKSGGSSRDATNSASSNANRRENIFRDNAPNTQPHQPSKGAAGVMESSFGAENTTTSTFEKSQGQSFGHGFDQSRQKPRQDTGVDRGQQSDRRQADHSQTKTGAAAGGSAYAAGQNKGSKNEAERTSDSFATENKRSSGDSSGHKEGLGQKLVNKAEGLLHHGHKGEIPDNRTSGGY</sequence>
<feature type="compositionally biased region" description="Low complexity" evidence="1">
    <location>
        <begin position="189"/>
        <end position="200"/>
    </location>
</feature>
<dbReference type="AlphaFoldDB" id="A0A0U1LSJ8"/>
<feature type="compositionally biased region" description="Polar residues" evidence="1">
    <location>
        <begin position="136"/>
        <end position="152"/>
    </location>
</feature>
<feature type="compositionally biased region" description="Basic and acidic residues" evidence="1">
    <location>
        <begin position="205"/>
        <end position="234"/>
    </location>
</feature>
<dbReference type="OMA" id="FNHERDN"/>
<protein>
    <submittedName>
        <fullName evidence="2">Uncharacterized protein</fullName>
    </submittedName>
</protein>
<keyword evidence="3" id="KW-1185">Reference proteome</keyword>
<evidence type="ECO:0000313" key="3">
    <source>
        <dbReference type="Proteomes" id="UP000054383"/>
    </source>
</evidence>
<name>A0A0U1LSJ8_TALIS</name>
<dbReference type="EMBL" id="CVMT01000002">
    <property type="protein sequence ID" value="CRG86358.1"/>
    <property type="molecule type" value="Genomic_DNA"/>
</dbReference>
<reference evidence="2 3" key="1">
    <citation type="submission" date="2015-04" db="EMBL/GenBank/DDBJ databases">
        <authorList>
            <person name="Syromyatnikov M.Y."/>
            <person name="Popov V.N."/>
        </authorList>
    </citation>
    <scope>NUCLEOTIDE SEQUENCE [LARGE SCALE GENOMIC DNA]</scope>
    <source>
        <strain evidence="2">WF-38-12</strain>
    </source>
</reference>
<feature type="compositionally biased region" description="Low complexity" evidence="1">
    <location>
        <begin position="64"/>
        <end position="77"/>
    </location>
</feature>
<accession>A0A0U1LSJ8</accession>
<proteinExistence type="predicted"/>
<feature type="compositionally biased region" description="Basic and acidic residues" evidence="1">
    <location>
        <begin position="158"/>
        <end position="185"/>
    </location>
</feature>